<feature type="non-terminal residue" evidence="5">
    <location>
        <position position="1"/>
    </location>
</feature>
<reference evidence="5 6" key="1">
    <citation type="submission" date="2021-07" db="EMBL/GenBank/DDBJ databases">
        <title>Paenibacillus radiodurans sp. nov., isolated from the southeastern edge of Tengger Desert.</title>
        <authorList>
            <person name="Zhang G."/>
        </authorList>
    </citation>
    <scope>NUCLEOTIDE SEQUENCE [LARGE SCALE GENOMIC DNA]</scope>
    <source>
        <strain evidence="5 6">CCM 7311</strain>
    </source>
</reference>
<dbReference type="Proteomes" id="UP001519887">
    <property type="component" value="Unassembled WGS sequence"/>
</dbReference>
<gene>
    <name evidence="5" type="ORF">K0U00_39295</name>
</gene>
<keyword evidence="3" id="KW-0804">Transcription</keyword>
<dbReference type="Pfam" id="PF12833">
    <property type="entry name" value="HTH_18"/>
    <property type="match status" value="1"/>
</dbReference>
<dbReference type="PANTHER" id="PTHR43280:SF2">
    <property type="entry name" value="HTH-TYPE TRANSCRIPTIONAL REGULATOR EXSA"/>
    <property type="match status" value="1"/>
</dbReference>
<name>A0ABS7CGU1_9BACL</name>
<dbReference type="PROSITE" id="PS01124">
    <property type="entry name" value="HTH_ARAC_FAMILY_2"/>
    <property type="match status" value="1"/>
</dbReference>
<dbReference type="PROSITE" id="PS00041">
    <property type="entry name" value="HTH_ARAC_FAMILY_1"/>
    <property type="match status" value="1"/>
</dbReference>
<evidence type="ECO:0000313" key="6">
    <source>
        <dbReference type="Proteomes" id="UP001519887"/>
    </source>
</evidence>
<proteinExistence type="predicted"/>
<evidence type="ECO:0000259" key="4">
    <source>
        <dbReference type="PROSITE" id="PS01124"/>
    </source>
</evidence>
<dbReference type="SMART" id="SM00342">
    <property type="entry name" value="HTH_ARAC"/>
    <property type="match status" value="1"/>
</dbReference>
<dbReference type="InterPro" id="IPR018060">
    <property type="entry name" value="HTH_AraC"/>
</dbReference>
<dbReference type="EMBL" id="JAHZIK010002032">
    <property type="protein sequence ID" value="MBW7460125.1"/>
    <property type="molecule type" value="Genomic_DNA"/>
</dbReference>
<evidence type="ECO:0000256" key="3">
    <source>
        <dbReference type="ARBA" id="ARBA00023163"/>
    </source>
</evidence>
<dbReference type="SUPFAM" id="SSF46689">
    <property type="entry name" value="Homeodomain-like"/>
    <property type="match status" value="2"/>
</dbReference>
<sequence>PTEQQGVSEINRDVWLLPELSPAREDEIVGRIRECEELSGKWAVIRTVGIRDHNRKQICKLLVDYASHDFFYEYEPGRSVYDVDLDSFEREDRQISEKLLYQLREEWSSLELVYDEERYLALVSELEKIRPSADKLESMFYWILVQWERYVPLDLTSVFDRAELRCWADWLLWLEKMRKDIRSSFVETHYSDDMMASVIKAVDYINRNISLDLKLTEVAEEVHISRSYFSECFKNITGKTFNEYIRDARVDYAKSLLSQTNEPIYRISEKCGYPDEKYFSKVFRKKVGALPSEFRKRGQGASVQERP</sequence>
<evidence type="ECO:0000313" key="5">
    <source>
        <dbReference type="EMBL" id="MBW7460125.1"/>
    </source>
</evidence>
<dbReference type="InterPro" id="IPR018062">
    <property type="entry name" value="HTH_AraC-typ_CS"/>
</dbReference>
<dbReference type="PRINTS" id="PR00032">
    <property type="entry name" value="HTHARAC"/>
</dbReference>
<dbReference type="PANTHER" id="PTHR43280">
    <property type="entry name" value="ARAC-FAMILY TRANSCRIPTIONAL REGULATOR"/>
    <property type="match status" value="1"/>
</dbReference>
<comment type="caution">
    <text evidence="5">The sequence shown here is derived from an EMBL/GenBank/DDBJ whole genome shotgun (WGS) entry which is preliminary data.</text>
</comment>
<dbReference type="Gene3D" id="1.10.10.60">
    <property type="entry name" value="Homeodomain-like"/>
    <property type="match status" value="2"/>
</dbReference>
<evidence type="ECO:0000256" key="1">
    <source>
        <dbReference type="ARBA" id="ARBA00023015"/>
    </source>
</evidence>
<feature type="domain" description="HTH araC/xylS-type" evidence="4">
    <location>
        <begin position="199"/>
        <end position="297"/>
    </location>
</feature>
<accession>A0ABS7CGU1</accession>
<organism evidence="5 6">
    <name type="scientific">Paenibacillus sepulcri</name>
    <dbReference type="NCBI Taxonomy" id="359917"/>
    <lineage>
        <taxon>Bacteria</taxon>
        <taxon>Bacillati</taxon>
        <taxon>Bacillota</taxon>
        <taxon>Bacilli</taxon>
        <taxon>Bacillales</taxon>
        <taxon>Paenibacillaceae</taxon>
        <taxon>Paenibacillus</taxon>
    </lineage>
</organism>
<keyword evidence="1" id="KW-0805">Transcription regulation</keyword>
<dbReference type="InterPro" id="IPR020449">
    <property type="entry name" value="Tscrpt_reg_AraC-type_HTH"/>
</dbReference>
<evidence type="ECO:0000256" key="2">
    <source>
        <dbReference type="ARBA" id="ARBA00023125"/>
    </source>
</evidence>
<keyword evidence="2" id="KW-0238">DNA-binding</keyword>
<keyword evidence="6" id="KW-1185">Reference proteome</keyword>
<protein>
    <submittedName>
        <fullName evidence="5">AraC family transcriptional regulator</fullName>
    </submittedName>
</protein>
<dbReference type="InterPro" id="IPR009057">
    <property type="entry name" value="Homeodomain-like_sf"/>
</dbReference>